<gene>
    <name evidence="2" type="ORF">GCM10009765_28180</name>
</gene>
<accession>A0ABN2GUX5</accession>
<evidence type="ECO:0000313" key="3">
    <source>
        <dbReference type="Proteomes" id="UP001500618"/>
    </source>
</evidence>
<keyword evidence="1" id="KW-1133">Transmembrane helix</keyword>
<proteinExistence type="predicted"/>
<protein>
    <submittedName>
        <fullName evidence="2">Uncharacterized protein</fullName>
    </submittedName>
</protein>
<sequence length="198" mass="21717">MPKIVVPVGYPMGISHPADDAGEPAYYEVLVGQDQATLTESGQRLWSLAFSDHDAHREQRFTLQHLENLAQANGISDPDVMGSLLKSGLLVEFEVGERSSIDFLKHHNLHPNGMGVGNTPDDPSMFKIAVGGQVVLTLHHDLYVLWSGSIRFPSMWDQVRNYQKYRTGAPLSGEQLGYLFAATVPVILAAGAGYLDRT</sequence>
<comment type="caution">
    <text evidence="2">The sequence shown here is derived from an EMBL/GenBank/DDBJ whole genome shotgun (WGS) entry which is preliminary data.</text>
</comment>
<reference evidence="2 3" key="1">
    <citation type="journal article" date="2019" name="Int. J. Syst. Evol. Microbiol.">
        <title>The Global Catalogue of Microorganisms (GCM) 10K type strain sequencing project: providing services to taxonomists for standard genome sequencing and annotation.</title>
        <authorList>
            <consortium name="The Broad Institute Genomics Platform"/>
            <consortium name="The Broad Institute Genome Sequencing Center for Infectious Disease"/>
            <person name="Wu L."/>
            <person name="Ma J."/>
        </authorList>
    </citation>
    <scope>NUCLEOTIDE SEQUENCE [LARGE SCALE GENOMIC DNA]</scope>
    <source>
        <strain evidence="2 3">JCM 14718</strain>
    </source>
</reference>
<keyword evidence="1" id="KW-0472">Membrane</keyword>
<dbReference type="EMBL" id="BAAANY010000009">
    <property type="protein sequence ID" value="GAA1677235.1"/>
    <property type="molecule type" value="Genomic_DNA"/>
</dbReference>
<evidence type="ECO:0000256" key="1">
    <source>
        <dbReference type="SAM" id="Phobius"/>
    </source>
</evidence>
<feature type="transmembrane region" description="Helical" evidence="1">
    <location>
        <begin position="176"/>
        <end position="195"/>
    </location>
</feature>
<keyword evidence="1" id="KW-0812">Transmembrane</keyword>
<dbReference type="RefSeq" id="WP_163568245.1">
    <property type="nucleotide sequence ID" value="NZ_BAAANY010000009.1"/>
</dbReference>
<organism evidence="2 3">
    <name type="scientific">Fodinicola feengrottensis</name>
    <dbReference type="NCBI Taxonomy" id="435914"/>
    <lineage>
        <taxon>Bacteria</taxon>
        <taxon>Bacillati</taxon>
        <taxon>Actinomycetota</taxon>
        <taxon>Actinomycetes</taxon>
        <taxon>Mycobacteriales</taxon>
        <taxon>Fodinicola</taxon>
    </lineage>
</organism>
<dbReference type="Proteomes" id="UP001500618">
    <property type="component" value="Unassembled WGS sequence"/>
</dbReference>
<evidence type="ECO:0000313" key="2">
    <source>
        <dbReference type="EMBL" id="GAA1677235.1"/>
    </source>
</evidence>
<keyword evidence="3" id="KW-1185">Reference proteome</keyword>
<name>A0ABN2GUX5_9ACTN</name>